<dbReference type="GO" id="GO:0006900">
    <property type="term" value="P:vesicle budding from membrane"/>
    <property type="evidence" value="ECO:0007669"/>
    <property type="project" value="TreeGrafter"/>
</dbReference>
<dbReference type="GO" id="GO:0005771">
    <property type="term" value="C:multivesicular body"/>
    <property type="evidence" value="ECO:0007669"/>
    <property type="project" value="TreeGrafter"/>
</dbReference>
<evidence type="ECO:0000313" key="9">
    <source>
        <dbReference type="Proteomes" id="UP000070133"/>
    </source>
</evidence>
<evidence type="ECO:0000256" key="7">
    <source>
        <dbReference type="SAM" id="MobiDB-lite"/>
    </source>
</evidence>
<evidence type="ECO:0000256" key="5">
    <source>
        <dbReference type="ARBA" id="ARBA00022927"/>
    </source>
</evidence>
<feature type="compositionally biased region" description="Basic and acidic residues" evidence="7">
    <location>
        <begin position="193"/>
        <end position="206"/>
    </location>
</feature>
<evidence type="ECO:0000256" key="2">
    <source>
        <dbReference type="ARBA" id="ARBA00006190"/>
    </source>
</evidence>
<comment type="caution">
    <text evidence="8">The sequence shown here is derived from an EMBL/GenBank/DDBJ whole genome shotgun (WGS) entry which is preliminary data.</text>
</comment>
<feature type="region of interest" description="Disordered" evidence="7">
    <location>
        <begin position="146"/>
        <end position="215"/>
    </location>
</feature>
<keyword evidence="6" id="KW-0472">Membrane</keyword>
<proteinExistence type="inferred from homology"/>
<keyword evidence="5" id="KW-0653">Protein transport</keyword>
<keyword evidence="3" id="KW-0813">Transport</keyword>
<comment type="similarity">
    <text evidence="2">Belongs to the SNF7 family.</text>
</comment>
<dbReference type="GO" id="GO:0032511">
    <property type="term" value="P:late endosome to vacuole transport via multivesicular body sorting pathway"/>
    <property type="evidence" value="ECO:0007669"/>
    <property type="project" value="TreeGrafter"/>
</dbReference>
<dbReference type="OrthoDB" id="441172at2759"/>
<evidence type="ECO:0000256" key="3">
    <source>
        <dbReference type="ARBA" id="ARBA00022448"/>
    </source>
</evidence>
<reference evidence="8 9" key="1">
    <citation type="submission" date="2015-07" db="EMBL/GenBank/DDBJ databases">
        <title>Comparative genomics of the Sigatoka disease complex on banana suggests a link between parallel evolutionary changes in Pseudocercospora fijiensis and Pseudocercospora eumusae and increased virulence on the banana host.</title>
        <authorList>
            <person name="Chang T.-C."/>
            <person name="Salvucci A."/>
            <person name="Crous P.W."/>
            <person name="Stergiopoulos I."/>
        </authorList>
    </citation>
    <scope>NUCLEOTIDE SEQUENCE [LARGE SCALE GENOMIC DNA]</scope>
    <source>
        <strain evidence="8 9">CBS 114824</strain>
    </source>
</reference>
<dbReference type="Pfam" id="PF03357">
    <property type="entry name" value="Snf7"/>
    <property type="match status" value="1"/>
</dbReference>
<dbReference type="EMBL" id="LFZN01000025">
    <property type="protein sequence ID" value="KXT03921.1"/>
    <property type="molecule type" value="Genomic_DNA"/>
</dbReference>
<gene>
    <name evidence="8" type="ORF">AC578_9252</name>
</gene>
<evidence type="ECO:0000256" key="1">
    <source>
        <dbReference type="ARBA" id="ARBA00004608"/>
    </source>
</evidence>
<dbReference type="Gene3D" id="1.10.287.1060">
    <property type="entry name" value="ESAT-6-like"/>
    <property type="match status" value="1"/>
</dbReference>
<dbReference type="PANTHER" id="PTHR22761:SF5">
    <property type="entry name" value="CHARGED MULTIVESICULAR BODY PROTEIN 6"/>
    <property type="match status" value="1"/>
</dbReference>
<evidence type="ECO:0000256" key="4">
    <source>
        <dbReference type="ARBA" id="ARBA00022753"/>
    </source>
</evidence>
<organism evidence="8 9">
    <name type="scientific">Pseudocercospora eumusae</name>
    <dbReference type="NCBI Taxonomy" id="321146"/>
    <lineage>
        <taxon>Eukaryota</taxon>
        <taxon>Fungi</taxon>
        <taxon>Dikarya</taxon>
        <taxon>Ascomycota</taxon>
        <taxon>Pezizomycotina</taxon>
        <taxon>Dothideomycetes</taxon>
        <taxon>Dothideomycetidae</taxon>
        <taxon>Mycosphaerellales</taxon>
        <taxon>Mycosphaerellaceae</taxon>
        <taxon>Pseudocercospora</taxon>
    </lineage>
</organism>
<evidence type="ECO:0000256" key="6">
    <source>
        <dbReference type="ARBA" id="ARBA00023136"/>
    </source>
</evidence>
<keyword evidence="9" id="KW-1185">Reference proteome</keyword>
<dbReference type="STRING" id="321146.A0A139HN67"/>
<dbReference type="Proteomes" id="UP000070133">
    <property type="component" value="Unassembled WGS sequence"/>
</dbReference>
<evidence type="ECO:0000313" key="8">
    <source>
        <dbReference type="EMBL" id="KXT03921.1"/>
    </source>
</evidence>
<dbReference type="InterPro" id="IPR005024">
    <property type="entry name" value="Snf7_fam"/>
</dbReference>
<feature type="compositionally biased region" description="Acidic residues" evidence="7">
    <location>
        <begin position="149"/>
        <end position="162"/>
    </location>
</feature>
<accession>A0A139HN67</accession>
<evidence type="ECO:0008006" key="10">
    <source>
        <dbReference type="Google" id="ProtNLM"/>
    </source>
</evidence>
<dbReference type="PANTHER" id="PTHR22761">
    <property type="entry name" value="CHARGED MULTIVESICULAR BODY PROTEIN"/>
    <property type="match status" value="1"/>
</dbReference>
<protein>
    <recommendedName>
        <fullName evidence="10">Charged multivesicular body protein 6</fullName>
    </recommendedName>
</protein>
<name>A0A139HN67_9PEZI</name>
<dbReference type="AlphaFoldDB" id="A0A139HN67"/>
<dbReference type="GO" id="GO:0015031">
    <property type="term" value="P:protein transport"/>
    <property type="evidence" value="ECO:0007669"/>
    <property type="project" value="UniProtKB-KW"/>
</dbReference>
<comment type="subcellular location">
    <subcellularLocation>
        <location evidence="1">Endosome membrane</location>
    </subcellularLocation>
</comment>
<sequence>MGNSGSKNKVSDQDRAILDLKIQRDKLHQYQKRITTITSRETEIAKECLRSGNKQKALLALRRKKYQQSLLAKTDQQLAQLQALTSDVEFALVQKDVLFGLQQGTAVLKEIHKEMGGLDKVEMILEESAEAQAYQKEINDMLAGKMSNEDEDEVEDELEAMEQEALRAQGGQNLPDAPRITTGELPDAPQESPAEKIKRRREERAARQQNEAIAA</sequence>
<keyword evidence="4" id="KW-0967">Endosome</keyword>
<dbReference type="GO" id="GO:0000815">
    <property type="term" value="C:ESCRT III complex"/>
    <property type="evidence" value="ECO:0007669"/>
    <property type="project" value="TreeGrafter"/>
</dbReference>